<name>S3CDN3_GLAL2</name>
<keyword evidence="4" id="KW-1185">Reference proteome</keyword>
<accession>S3CDN3</accession>
<reference evidence="3 4" key="1">
    <citation type="journal article" date="2013" name="BMC Genomics">
        <title>Genomics-driven discovery of the pneumocandin biosynthetic gene cluster in the fungus Glarea lozoyensis.</title>
        <authorList>
            <person name="Chen L."/>
            <person name="Yue Q."/>
            <person name="Zhang X."/>
            <person name="Xiang M."/>
            <person name="Wang C."/>
            <person name="Li S."/>
            <person name="Che Y."/>
            <person name="Ortiz-Lopez F.J."/>
            <person name="Bills G.F."/>
            <person name="Liu X."/>
            <person name="An Z."/>
        </authorList>
    </citation>
    <scope>NUCLEOTIDE SEQUENCE [LARGE SCALE GENOMIC DNA]</scope>
    <source>
        <strain evidence="4">ATCC 20868 / MF5171</strain>
    </source>
</reference>
<dbReference type="EMBL" id="KE145373">
    <property type="protein sequence ID" value="EPE24125.1"/>
    <property type="molecule type" value="Genomic_DNA"/>
</dbReference>
<keyword evidence="2" id="KW-0732">Signal</keyword>
<evidence type="ECO:0000256" key="2">
    <source>
        <dbReference type="SAM" id="SignalP"/>
    </source>
</evidence>
<dbReference type="RefSeq" id="XP_008088213.1">
    <property type="nucleotide sequence ID" value="XM_008090022.1"/>
</dbReference>
<dbReference type="Proteomes" id="UP000016922">
    <property type="component" value="Unassembled WGS sequence"/>
</dbReference>
<feature type="signal peptide" evidence="2">
    <location>
        <begin position="1"/>
        <end position="18"/>
    </location>
</feature>
<dbReference type="AlphaFoldDB" id="S3CDN3"/>
<feature type="chain" id="PRO_5004507078" evidence="2">
    <location>
        <begin position="19"/>
        <end position="186"/>
    </location>
</feature>
<evidence type="ECO:0000256" key="1">
    <source>
        <dbReference type="SAM" id="MobiDB-lite"/>
    </source>
</evidence>
<dbReference type="KEGG" id="glz:GLAREA_07975"/>
<feature type="region of interest" description="Disordered" evidence="1">
    <location>
        <begin position="28"/>
        <end position="62"/>
    </location>
</feature>
<dbReference type="HOGENOM" id="CLU_1454550_0_0_1"/>
<gene>
    <name evidence="3" type="ORF">GLAREA_07975</name>
</gene>
<protein>
    <submittedName>
        <fullName evidence="3">Uncharacterized protein</fullName>
    </submittedName>
</protein>
<organism evidence="3 4">
    <name type="scientific">Glarea lozoyensis (strain ATCC 20868 / MF5171)</name>
    <dbReference type="NCBI Taxonomy" id="1116229"/>
    <lineage>
        <taxon>Eukaryota</taxon>
        <taxon>Fungi</taxon>
        <taxon>Dikarya</taxon>
        <taxon>Ascomycota</taxon>
        <taxon>Pezizomycotina</taxon>
        <taxon>Leotiomycetes</taxon>
        <taxon>Helotiales</taxon>
        <taxon>Helotiaceae</taxon>
        <taxon>Glarea</taxon>
    </lineage>
</organism>
<evidence type="ECO:0000313" key="3">
    <source>
        <dbReference type="EMBL" id="EPE24125.1"/>
    </source>
</evidence>
<evidence type="ECO:0000313" key="4">
    <source>
        <dbReference type="Proteomes" id="UP000016922"/>
    </source>
</evidence>
<proteinExistence type="predicted"/>
<dbReference type="GeneID" id="19467026"/>
<sequence>MYIRALLVLCVYLDFGVTHPSWHTPTIEQRQVPSAEPSPADYPDILDGKYQDPNGGPSFPPLEGVFPNTYIDPKCTNPEIKILKDAWEGAKLVAMAQNDSISGYDYNFAHSTWIGDNWNERSNHKTESRSSSITANIKQLARLFGGKIEPDELIVWRCSESSKPNIPCDLDHHHHFPAITKHHRGR</sequence>